<protein>
    <submittedName>
        <fullName evidence="1">Uncharacterized protein</fullName>
    </submittedName>
</protein>
<evidence type="ECO:0000313" key="1">
    <source>
        <dbReference type="EMBL" id="PXY21141.1"/>
    </source>
</evidence>
<name>A0A2V4ALG3_9PSEU</name>
<accession>A0A2V4ALG3</accession>
<evidence type="ECO:0000313" key="2">
    <source>
        <dbReference type="Proteomes" id="UP000249915"/>
    </source>
</evidence>
<dbReference type="AlphaFoldDB" id="A0A2V4ALG3"/>
<reference evidence="1 2" key="1">
    <citation type="submission" date="2016-07" db="EMBL/GenBank/DDBJ databases">
        <title>Draft genome sequence of Prauserella muralis DSM 45305, isolated from a mould-covered wall in an indoor environment.</title>
        <authorList>
            <person name="Ruckert C."/>
            <person name="Albersmeier A."/>
            <person name="Jiang C.-L."/>
            <person name="Jiang Y."/>
            <person name="Kalinowski J."/>
            <person name="Schneider O."/>
            <person name="Winkler A."/>
            <person name="Zotchev S.B."/>
        </authorList>
    </citation>
    <scope>NUCLEOTIDE SEQUENCE [LARGE SCALE GENOMIC DNA]</scope>
    <source>
        <strain evidence="1 2">DSM 45305</strain>
    </source>
</reference>
<dbReference type="EMBL" id="MASW01000006">
    <property type="protein sequence ID" value="PXY21141.1"/>
    <property type="molecule type" value="Genomic_DNA"/>
</dbReference>
<comment type="caution">
    <text evidence="1">The sequence shown here is derived from an EMBL/GenBank/DDBJ whole genome shotgun (WGS) entry which is preliminary data.</text>
</comment>
<gene>
    <name evidence="1" type="ORF">BAY60_27120</name>
</gene>
<dbReference type="Proteomes" id="UP000249915">
    <property type="component" value="Unassembled WGS sequence"/>
</dbReference>
<proteinExistence type="predicted"/>
<sequence>MVAVLSQTCTAAGCDRPTQTNLCPDCTDRLRDDLRALGAGGMLRVRVHRDRVATRDQLAAARPVLAELERRQAAGEPVDEAELTWLRERVATLRASGQERAVAYYHRSLCAELDLTIARQQKFGVAGAGGGARPTSSPVPFNRRAAELAAELRNTISTWARDLAETYPHLNPRYRSVASAADWMATVPGLLAEHPAAGEMHRDITGLVERVRRVIDRPADKVYLGQCGAELGDGAVCEADIYAPPGRAVVQCPACKAAWELTARQDYLLKAVEDQLATAVEASRALSRLDRPVTAAMIRGYAHRGRLTQHPPHPHDPYRYPRYRIGDVMDILRELEQEEAS</sequence>
<organism evidence="1 2">
    <name type="scientific">Prauserella muralis</name>
    <dbReference type="NCBI Taxonomy" id="588067"/>
    <lineage>
        <taxon>Bacteria</taxon>
        <taxon>Bacillati</taxon>
        <taxon>Actinomycetota</taxon>
        <taxon>Actinomycetes</taxon>
        <taxon>Pseudonocardiales</taxon>
        <taxon>Pseudonocardiaceae</taxon>
        <taxon>Prauserella</taxon>
    </lineage>
</organism>
<keyword evidence="2" id="KW-1185">Reference proteome</keyword>